<evidence type="ECO:0000313" key="2">
    <source>
        <dbReference type="Proteomes" id="UP001066276"/>
    </source>
</evidence>
<accession>A0AAV7SZM6</accession>
<evidence type="ECO:0000313" key="1">
    <source>
        <dbReference type="EMBL" id="KAJ1169329.1"/>
    </source>
</evidence>
<protein>
    <submittedName>
        <fullName evidence="1">Uncharacterized protein</fullName>
    </submittedName>
</protein>
<comment type="caution">
    <text evidence="1">The sequence shown here is derived from an EMBL/GenBank/DDBJ whole genome shotgun (WGS) entry which is preliminary data.</text>
</comment>
<keyword evidence="2" id="KW-1185">Reference proteome</keyword>
<gene>
    <name evidence="1" type="ORF">NDU88_001222</name>
</gene>
<dbReference type="AlphaFoldDB" id="A0AAV7SZM6"/>
<reference evidence="1" key="1">
    <citation type="journal article" date="2022" name="bioRxiv">
        <title>Sequencing and chromosome-scale assembly of the giantPleurodeles waltlgenome.</title>
        <authorList>
            <person name="Brown T."/>
            <person name="Elewa A."/>
            <person name="Iarovenko S."/>
            <person name="Subramanian E."/>
            <person name="Araus A.J."/>
            <person name="Petzold A."/>
            <person name="Susuki M."/>
            <person name="Suzuki K.-i.T."/>
            <person name="Hayashi T."/>
            <person name="Toyoda A."/>
            <person name="Oliveira C."/>
            <person name="Osipova E."/>
            <person name="Leigh N.D."/>
            <person name="Simon A."/>
            <person name="Yun M.H."/>
        </authorList>
    </citation>
    <scope>NUCLEOTIDE SEQUENCE</scope>
    <source>
        <strain evidence="1">20211129_DDA</strain>
        <tissue evidence="1">Liver</tissue>
    </source>
</reference>
<organism evidence="1 2">
    <name type="scientific">Pleurodeles waltl</name>
    <name type="common">Iberian ribbed newt</name>
    <dbReference type="NCBI Taxonomy" id="8319"/>
    <lineage>
        <taxon>Eukaryota</taxon>
        <taxon>Metazoa</taxon>
        <taxon>Chordata</taxon>
        <taxon>Craniata</taxon>
        <taxon>Vertebrata</taxon>
        <taxon>Euteleostomi</taxon>
        <taxon>Amphibia</taxon>
        <taxon>Batrachia</taxon>
        <taxon>Caudata</taxon>
        <taxon>Salamandroidea</taxon>
        <taxon>Salamandridae</taxon>
        <taxon>Pleurodelinae</taxon>
        <taxon>Pleurodeles</taxon>
    </lineage>
</organism>
<name>A0AAV7SZM6_PLEWA</name>
<proteinExistence type="predicted"/>
<dbReference type="Proteomes" id="UP001066276">
    <property type="component" value="Chromosome 4_1"/>
</dbReference>
<dbReference type="EMBL" id="JANPWB010000007">
    <property type="protein sequence ID" value="KAJ1169329.1"/>
    <property type="molecule type" value="Genomic_DNA"/>
</dbReference>
<sequence>MRWCPESLSSAIRDVVSAQSLWNIAVGFFFEREAHINPPTTAEHHISVKAAKFLGYCDVLEHAITARDRRHSSVNDGDA</sequence>